<feature type="region of interest" description="Disordered" evidence="1">
    <location>
        <begin position="1"/>
        <end position="21"/>
    </location>
</feature>
<dbReference type="PANTHER" id="PTHR37234">
    <property type="entry name" value="OS03G0319200 PROTEIN"/>
    <property type="match status" value="1"/>
</dbReference>
<feature type="region of interest" description="Disordered" evidence="1">
    <location>
        <begin position="43"/>
        <end position="89"/>
    </location>
</feature>
<dbReference type="EMBL" id="AMZH03001147">
    <property type="protein sequence ID" value="RRT80410.1"/>
    <property type="molecule type" value="Genomic_DNA"/>
</dbReference>
<evidence type="ECO:0000313" key="3">
    <source>
        <dbReference type="EMBL" id="RRT80410.1"/>
    </source>
</evidence>
<sequence>MGNVETTHASSSRREVSSENRPATIGCMSGIFRLLCVNHDRSRKRLTSGNRAAVKPSVTTPSGPTAPPPVEDGDKQTGPSRCSCETPGIPQEIREPRAEAVVAASPETPRPRPALVARLMGLDDLPDLTVAVTPGAAAAYQRRELQRALEKCDEDLRVLRRIIEAVRLTEIQAKAVSSSVRSAGLIKSDGLDGMKECDGEQPSPVSVLDAISSPRYRSKRSPNEKKETPAVGSRIVKPSRMGFLFVGEQIRRRQQPRHYVHGGATDAEDINCAGEGYKQAVEAAKSIEAMPWVVELKGREIMRMIGGVRRQCWRRRRRRRSTSREMAESVEEVWADAAWEEERWEVARVGVWMESVIWRDLVEELVVELFGWCCRLSLPFGTCRKRLYF</sequence>
<gene>
    <name evidence="3" type="ORF">B296_00000649</name>
</gene>
<evidence type="ECO:0000313" key="4">
    <source>
        <dbReference type="Proteomes" id="UP000287651"/>
    </source>
</evidence>
<dbReference type="PANTHER" id="PTHR37234:SF1">
    <property type="entry name" value="OS03G0319200 PROTEIN"/>
    <property type="match status" value="1"/>
</dbReference>
<comment type="caution">
    <text evidence="3">The sequence shown here is derived from an EMBL/GenBank/DDBJ whole genome shotgun (WGS) entry which is preliminary data.</text>
</comment>
<evidence type="ECO:0000256" key="1">
    <source>
        <dbReference type="SAM" id="MobiDB-lite"/>
    </source>
</evidence>
<dbReference type="Pfam" id="PF14383">
    <property type="entry name" value="VARLMGL"/>
    <property type="match status" value="1"/>
</dbReference>
<organism evidence="3 4">
    <name type="scientific">Ensete ventricosum</name>
    <name type="common">Abyssinian banana</name>
    <name type="synonym">Musa ensete</name>
    <dbReference type="NCBI Taxonomy" id="4639"/>
    <lineage>
        <taxon>Eukaryota</taxon>
        <taxon>Viridiplantae</taxon>
        <taxon>Streptophyta</taxon>
        <taxon>Embryophyta</taxon>
        <taxon>Tracheophyta</taxon>
        <taxon>Spermatophyta</taxon>
        <taxon>Magnoliopsida</taxon>
        <taxon>Liliopsida</taxon>
        <taxon>Zingiberales</taxon>
        <taxon>Musaceae</taxon>
        <taxon>Ensete</taxon>
    </lineage>
</organism>
<dbReference type="AlphaFoldDB" id="A0A427AVY3"/>
<evidence type="ECO:0000259" key="2">
    <source>
        <dbReference type="Pfam" id="PF14383"/>
    </source>
</evidence>
<feature type="domain" description="DUF3741" evidence="2">
    <location>
        <begin position="113"/>
        <end position="127"/>
    </location>
</feature>
<dbReference type="InterPro" id="IPR032795">
    <property type="entry name" value="DUF3741-assoc"/>
</dbReference>
<accession>A0A427AVY3</accession>
<dbReference type="Proteomes" id="UP000287651">
    <property type="component" value="Unassembled WGS sequence"/>
</dbReference>
<proteinExistence type="predicted"/>
<name>A0A427AVY3_ENSVE</name>
<reference evidence="3 4" key="1">
    <citation type="journal article" date="2014" name="Agronomy (Basel)">
        <title>A Draft Genome Sequence for Ensete ventricosum, the Drought-Tolerant Tree Against Hunger.</title>
        <authorList>
            <person name="Harrison J."/>
            <person name="Moore K.A."/>
            <person name="Paszkiewicz K."/>
            <person name="Jones T."/>
            <person name="Grant M."/>
            <person name="Ambacheew D."/>
            <person name="Muzemil S."/>
            <person name="Studholme D.J."/>
        </authorList>
    </citation>
    <scope>NUCLEOTIDE SEQUENCE [LARGE SCALE GENOMIC DNA]</scope>
</reference>
<protein>
    <recommendedName>
        <fullName evidence="2">DUF3741 domain-containing protein</fullName>
    </recommendedName>
</protein>